<evidence type="ECO:0000313" key="2">
    <source>
        <dbReference type="EMBL" id="KAL3767244.1"/>
    </source>
</evidence>
<sequence>GIARLPVDELRECGISYAFTNCRQDSHTYPILHDRKRVARRPDKLEDAIVGGEAGEREERIVCSQHLEASSTLFADVRRENRARRGEGRPAGRVMFFCVAGQNRSAVLAAATMLIHGKSLGGILRHCARQRPFVLENVGFQRQLVELEAIVESLTRGGGTTRDRFRGHWDLVRHARSASRAQQSKRVRMMMGGNGDDETDGVIRSPPLRSESHYEVLAGTKVEVELLIPGLCTMEVRIPKECTIPTLKNRLMRHVNDNLLRHDECPSKIAKSWLILAMFGSDDMWDLPLEVEAVELRVQLERMKLMFGLNARLKKGTPYITWDARCRFALVIFSVVRYPKETPSTSTLSDCEKAVITADAANDDIDLSMRTDQVPWTFVHQERPNAPATLLENTLRSTHLRAWDFVTGKALASKLPIVFSYADDPRDKRAFMMVSRSAGTLQQFQSPGEGDILGMGANAIVHRVQLAFTLPDGGHRDENWTSVNVGLKNDTSLNVHSNKTASMSIQSNNTTSESIQSNTEEGEEYWDAAVKRPFSLAKMLIFLQHSSEAGLAKRLRLANLLNSDKRVLYFYGLGLGLSTNAYNQNEYKFELMLLSKYDEHFSSYTMRCFMEEYITIISSLTDEDQRMSIQRMQSEFTITSVKVLLVSLLNAFRDLTLMGIQAFDFNHLNNVLVSRDYQSVRLIDIDGNSQGSVEYPSVESAFDKSCKSPNAPKHPPQKPCLNVDLNILLPSVIEQLILGKGRGRSFVSNTRSVIWRAEEEMAKEMIERILLENFYPGLENEETDSDLKCRVGIHVKKVAEWFYDLVKKKTPWTNWTHDIYDAMRCIDHLPIS</sequence>
<dbReference type="EMBL" id="JALLAZ020001711">
    <property type="protein sequence ID" value="KAL3767244.1"/>
    <property type="molecule type" value="Genomic_DNA"/>
</dbReference>
<evidence type="ECO:0000313" key="3">
    <source>
        <dbReference type="Proteomes" id="UP001530315"/>
    </source>
</evidence>
<evidence type="ECO:0000256" key="1">
    <source>
        <dbReference type="ARBA" id="ARBA00022912"/>
    </source>
</evidence>
<protein>
    <recommendedName>
        <fullName evidence="4">Protein-serine/threonine phosphatase</fullName>
    </recommendedName>
</protein>
<organism evidence="2 3">
    <name type="scientific">Stephanodiscus triporus</name>
    <dbReference type="NCBI Taxonomy" id="2934178"/>
    <lineage>
        <taxon>Eukaryota</taxon>
        <taxon>Sar</taxon>
        <taxon>Stramenopiles</taxon>
        <taxon>Ochrophyta</taxon>
        <taxon>Bacillariophyta</taxon>
        <taxon>Coscinodiscophyceae</taxon>
        <taxon>Thalassiosirophycidae</taxon>
        <taxon>Stephanodiscales</taxon>
        <taxon>Stephanodiscaceae</taxon>
        <taxon>Stephanodiscus</taxon>
    </lineage>
</organism>
<dbReference type="Proteomes" id="UP001530315">
    <property type="component" value="Unassembled WGS sequence"/>
</dbReference>
<dbReference type="PANTHER" id="PTHR10159">
    <property type="entry name" value="DUAL SPECIFICITY PROTEIN PHOSPHATASE"/>
    <property type="match status" value="1"/>
</dbReference>
<evidence type="ECO:0008006" key="4">
    <source>
        <dbReference type="Google" id="ProtNLM"/>
    </source>
</evidence>
<dbReference type="InterPro" id="IPR029021">
    <property type="entry name" value="Prot-tyrosine_phosphatase-like"/>
</dbReference>
<name>A0ABD3MTP3_9STRA</name>
<dbReference type="SUPFAM" id="SSF52799">
    <property type="entry name" value="(Phosphotyrosine protein) phosphatases II"/>
    <property type="match status" value="1"/>
</dbReference>
<dbReference type="GO" id="GO:0004721">
    <property type="term" value="F:phosphoprotein phosphatase activity"/>
    <property type="evidence" value="ECO:0007669"/>
    <property type="project" value="UniProtKB-KW"/>
</dbReference>
<dbReference type="PANTHER" id="PTHR10159:SF519">
    <property type="entry name" value="DUAL SPECIFICITY PROTEIN PHOSPHATASE MPK3"/>
    <property type="match status" value="1"/>
</dbReference>
<keyword evidence="1" id="KW-0904">Protein phosphatase</keyword>
<feature type="non-terminal residue" evidence="2">
    <location>
        <position position="1"/>
    </location>
</feature>
<comment type="caution">
    <text evidence="2">The sequence shown here is derived from an EMBL/GenBank/DDBJ whole genome shotgun (WGS) entry which is preliminary data.</text>
</comment>
<reference evidence="2 3" key="1">
    <citation type="submission" date="2024-10" db="EMBL/GenBank/DDBJ databases">
        <title>Updated reference genomes for cyclostephanoid diatoms.</title>
        <authorList>
            <person name="Roberts W.R."/>
            <person name="Alverson A.J."/>
        </authorList>
    </citation>
    <scope>NUCLEOTIDE SEQUENCE [LARGE SCALE GENOMIC DNA]</scope>
    <source>
        <strain evidence="2 3">AJA276-08</strain>
    </source>
</reference>
<keyword evidence="1" id="KW-0378">Hydrolase</keyword>
<gene>
    <name evidence="2" type="ORF">ACHAW5_005255</name>
</gene>
<keyword evidence="3" id="KW-1185">Reference proteome</keyword>
<dbReference type="Gene3D" id="3.90.190.10">
    <property type="entry name" value="Protein tyrosine phosphatase superfamily"/>
    <property type="match status" value="1"/>
</dbReference>
<proteinExistence type="predicted"/>
<dbReference type="AlphaFoldDB" id="A0ABD3MTP3"/>
<accession>A0ABD3MTP3</accession>